<name>A0A557ST25_9ARCH</name>
<evidence type="ECO:0000313" key="5">
    <source>
        <dbReference type="Proteomes" id="UP000315289"/>
    </source>
</evidence>
<dbReference type="CDD" id="cd05233">
    <property type="entry name" value="SDR_c"/>
    <property type="match status" value="1"/>
</dbReference>
<organism evidence="4 5">
    <name type="scientific">Candidatus Nitrosocosmicus arcticus</name>
    <dbReference type="NCBI Taxonomy" id="2035267"/>
    <lineage>
        <taxon>Archaea</taxon>
        <taxon>Nitrososphaerota</taxon>
        <taxon>Nitrososphaeria</taxon>
        <taxon>Nitrososphaerales</taxon>
        <taxon>Nitrososphaeraceae</taxon>
        <taxon>Candidatus Nitrosocosmicus</taxon>
    </lineage>
</organism>
<dbReference type="PRINTS" id="PR00080">
    <property type="entry name" value="SDRFAMILY"/>
</dbReference>
<dbReference type="PANTHER" id="PTHR44196">
    <property type="entry name" value="DEHYDROGENASE/REDUCTASE SDR FAMILY MEMBER 7B"/>
    <property type="match status" value="1"/>
</dbReference>
<dbReference type="EMBL" id="VOAH01000013">
    <property type="protein sequence ID" value="TVP39769.1"/>
    <property type="molecule type" value="Genomic_DNA"/>
</dbReference>
<protein>
    <submittedName>
        <fullName evidence="4">3-oxoacyl-[acyl-carrier-protein] reductase / short chain alcohol dehydrogenase</fullName>
    </submittedName>
</protein>
<evidence type="ECO:0000256" key="3">
    <source>
        <dbReference type="RuleBase" id="RU000363"/>
    </source>
</evidence>
<proteinExistence type="inferred from homology"/>
<dbReference type="InterPro" id="IPR020904">
    <property type="entry name" value="Sc_DH/Rdtase_CS"/>
</dbReference>
<gene>
    <name evidence="4" type="primary">fabG5</name>
    <name evidence="4" type="ORF">NARC_130108</name>
</gene>
<evidence type="ECO:0000256" key="1">
    <source>
        <dbReference type="ARBA" id="ARBA00006484"/>
    </source>
</evidence>
<evidence type="ECO:0000256" key="2">
    <source>
        <dbReference type="ARBA" id="ARBA00023002"/>
    </source>
</evidence>
<dbReference type="SUPFAM" id="SSF51735">
    <property type="entry name" value="NAD(P)-binding Rossmann-fold domains"/>
    <property type="match status" value="1"/>
</dbReference>
<keyword evidence="2" id="KW-0560">Oxidoreductase</keyword>
<comment type="similarity">
    <text evidence="1 3">Belongs to the short-chain dehydrogenases/reductases (SDR) family.</text>
</comment>
<keyword evidence="5" id="KW-1185">Reference proteome</keyword>
<accession>A0A557ST25</accession>
<reference evidence="4 5" key="1">
    <citation type="journal article" date="2019" name="Front. Microbiol.">
        <title>Ammonia Oxidation by the Arctic Terrestrial Thaumarchaeote Candidatus Nitrosocosmicus arcticus Is Stimulated by Increasing Temperatures.</title>
        <authorList>
            <person name="Alves R.J.E."/>
            <person name="Kerou M."/>
            <person name="Zappe A."/>
            <person name="Bittner R."/>
            <person name="Abby S.S."/>
            <person name="Schmidt H.A."/>
            <person name="Pfeifer K."/>
            <person name="Schleper C."/>
        </authorList>
    </citation>
    <scope>NUCLEOTIDE SEQUENCE [LARGE SCALE GENOMIC DNA]</scope>
    <source>
        <strain evidence="4 5">Kfb</strain>
    </source>
</reference>
<dbReference type="PROSITE" id="PS00061">
    <property type="entry name" value="ADH_SHORT"/>
    <property type="match status" value="1"/>
</dbReference>
<comment type="caution">
    <text evidence="4">The sequence shown here is derived from an EMBL/GenBank/DDBJ whole genome shotgun (WGS) entry which is preliminary data.</text>
</comment>
<dbReference type="Proteomes" id="UP000315289">
    <property type="component" value="Unassembled WGS sequence"/>
</dbReference>
<dbReference type="InterPro" id="IPR036291">
    <property type="entry name" value="NAD(P)-bd_dom_sf"/>
</dbReference>
<dbReference type="AlphaFoldDB" id="A0A557ST25"/>
<dbReference type="PANTHER" id="PTHR44196:SF1">
    <property type="entry name" value="DEHYDROGENASE_REDUCTASE SDR FAMILY MEMBER 7B"/>
    <property type="match status" value="1"/>
</dbReference>
<dbReference type="GO" id="GO:0016491">
    <property type="term" value="F:oxidoreductase activity"/>
    <property type="evidence" value="ECO:0007669"/>
    <property type="project" value="UniProtKB-KW"/>
</dbReference>
<dbReference type="Gene3D" id="3.40.50.720">
    <property type="entry name" value="NAD(P)-binding Rossmann-like Domain"/>
    <property type="match status" value="1"/>
</dbReference>
<dbReference type="Pfam" id="PF00106">
    <property type="entry name" value="adh_short"/>
    <property type="match status" value="1"/>
</dbReference>
<dbReference type="GO" id="GO:0016020">
    <property type="term" value="C:membrane"/>
    <property type="evidence" value="ECO:0007669"/>
    <property type="project" value="TreeGrafter"/>
</dbReference>
<dbReference type="PRINTS" id="PR00081">
    <property type="entry name" value="GDHRDH"/>
</dbReference>
<evidence type="ECO:0000313" key="4">
    <source>
        <dbReference type="EMBL" id="TVP39769.1"/>
    </source>
</evidence>
<sequence length="264" mass="29426">MLTDLLKNKIVLITGASSGIGRCIASDFSQFSLKSLILIARNIDRLNDSIVSMKERDFEILPLCCDVSNKEEVKRVGDLIFERYGYIDILINNAGIGIFGKVEKMSIEEIEKVSFTNYFGMIYFTKIFLDSMIRRNSGHIINIASLAASFGIPGMAAYCGSKFAILGFSESLRRELRKTGVKISVISPIGVKTNFFNNEYFNNKTPMKYMLNPETVSKAVLNSLTSDSFQVFVPRIAGLSVPFKGCFPAIIDSIIESQFRKNLG</sequence>
<dbReference type="InterPro" id="IPR002347">
    <property type="entry name" value="SDR_fam"/>
</dbReference>